<feature type="compositionally biased region" description="Basic and acidic residues" evidence="2">
    <location>
        <begin position="299"/>
        <end position="313"/>
    </location>
</feature>
<protein>
    <submittedName>
        <fullName evidence="4">Regulator of Vps4 activity in the MVB pathway protein</fullName>
    </submittedName>
</protein>
<dbReference type="Gene3D" id="1.20.1260.60">
    <property type="entry name" value="Vacuolar protein sorting-associated protein Ist1"/>
    <property type="match status" value="1"/>
</dbReference>
<sequence length="712" mass="81701">MSLTTMMFRSLIRLVTSMVGEPASSVTTLLYYSDLLPQNIVLQRLVRHELLDQENYLFHFLINFLSKSLIKPTRTRIDVLRKRKEATQRFLKGNLAQLLSNGLDIDAYGRVKQTEEFLAGQNLLSCYDFIELSCEHILKQLSVIQKQRECPEECRMAVGSLMFAAARFSDLPELRDLRETFHERYGSSLEHFVNQKFVEKLALKPLTMEKKLQLLQDIALEFSIKWDSKGFQQRIANSLAFAQDQPKQYRSIHDNDDKFNYPNGKENVAKTGKRNQSSNERTEPTKERHRVHNGPADNLLKRDELQLTDDKNKPLTGREQSIRRRDNYDIPVRGRQEFIDDNHEPPHGGKDTSIDTVRPSHTSRGRRPEFVDSGYEVHNDRISSFPKSDSQNPLADGKPEITARVSRVPVRQDGKDVPSAGNSCYDRRDMAISRSKVQEEGTDRLKSYSSNSLPPPYLKSKYKLVPPPYTKSKESKYGANAEAKHASSDFDGTSMNSSMHKSENVVCRPEGKIHGEFDQPNYEGQVVGPTRMACHDREKDIPYRNEIPVPRPRSSRRKHSKSSSNRDDPGDSEDAEFVKRSSSSRRRDNSRPGSEILFNNGHYRKDEERMMDKLLLHYSKKPSTFEPERVKRESKPRASHHHNRDGHDMKVETVPPPPRSISLPREPTAPTEAVKVFPRANSFQLDKPAQHVHPKLPDYDDLTAQFAALRGT</sequence>
<dbReference type="GO" id="GO:0015031">
    <property type="term" value="P:protein transport"/>
    <property type="evidence" value="ECO:0007669"/>
    <property type="project" value="InterPro"/>
</dbReference>
<keyword evidence="3" id="KW-0732">Signal</keyword>
<comment type="caution">
    <text evidence="4">The sequence shown here is derived from an EMBL/GenBank/DDBJ whole genome shotgun (WGS) entry which is preliminary data.</text>
</comment>
<feature type="compositionally biased region" description="Basic and acidic residues" evidence="2">
    <location>
        <begin position="425"/>
        <end position="446"/>
    </location>
</feature>
<feature type="compositionally biased region" description="Polar residues" evidence="2">
    <location>
        <begin position="490"/>
        <end position="499"/>
    </location>
</feature>
<feature type="chain" id="PRO_5029598712" evidence="3">
    <location>
        <begin position="18"/>
        <end position="712"/>
    </location>
</feature>
<comment type="similarity">
    <text evidence="1">Belongs to the IST1 family.</text>
</comment>
<dbReference type="AlphaFoldDB" id="A0A7J0FI20"/>
<name>A0A7J0FI20_9ERIC</name>
<dbReference type="InterPro" id="IPR042277">
    <property type="entry name" value="IST1-like"/>
</dbReference>
<dbReference type="Proteomes" id="UP000585474">
    <property type="component" value="Unassembled WGS sequence"/>
</dbReference>
<dbReference type="Pfam" id="PF03398">
    <property type="entry name" value="Ist1"/>
    <property type="match status" value="1"/>
</dbReference>
<feature type="compositionally biased region" description="Basic and acidic residues" evidence="2">
    <location>
        <begin position="626"/>
        <end position="636"/>
    </location>
</feature>
<dbReference type="EMBL" id="BJWL01000012">
    <property type="protein sequence ID" value="GFY98344.1"/>
    <property type="molecule type" value="Genomic_DNA"/>
</dbReference>
<feature type="region of interest" description="Disordered" evidence="2">
    <location>
        <begin position="535"/>
        <end position="602"/>
    </location>
</feature>
<dbReference type="OrthoDB" id="29853at2759"/>
<feature type="region of interest" description="Disordered" evidence="2">
    <location>
        <begin position="246"/>
        <end position="503"/>
    </location>
</feature>
<feature type="compositionally biased region" description="Basic and acidic residues" evidence="2">
    <location>
        <begin position="366"/>
        <end position="381"/>
    </location>
</feature>
<feature type="compositionally biased region" description="Basic and acidic residues" evidence="2">
    <location>
        <begin position="320"/>
        <end position="353"/>
    </location>
</feature>
<evidence type="ECO:0000256" key="3">
    <source>
        <dbReference type="SAM" id="SignalP"/>
    </source>
</evidence>
<feature type="region of interest" description="Disordered" evidence="2">
    <location>
        <begin position="620"/>
        <end position="669"/>
    </location>
</feature>
<keyword evidence="5" id="KW-1185">Reference proteome</keyword>
<organism evidence="4 5">
    <name type="scientific">Actinidia rufa</name>
    <dbReference type="NCBI Taxonomy" id="165716"/>
    <lineage>
        <taxon>Eukaryota</taxon>
        <taxon>Viridiplantae</taxon>
        <taxon>Streptophyta</taxon>
        <taxon>Embryophyta</taxon>
        <taxon>Tracheophyta</taxon>
        <taxon>Spermatophyta</taxon>
        <taxon>Magnoliopsida</taxon>
        <taxon>eudicotyledons</taxon>
        <taxon>Gunneridae</taxon>
        <taxon>Pentapetalae</taxon>
        <taxon>asterids</taxon>
        <taxon>Ericales</taxon>
        <taxon>Actinidiaceae</taxon>
        <taxon>Actinidia</taxon>
    </lineage>
</organism>
<feature type="signal peptide" evidence="3">
    <location>
        <begin position="1"/>
        <end position="17"/>
    </location>
</feature>
<gene>
    <name evidence="4" type="ORF">Acr_12g0008850</name>
</gene>
<dbReference type="FunFam" id="1.20.1260.60:FF:000002">
    <property type="entry name" value="Vacuolar protein sorting-associated protein IST1"/>
    <property type="match status" value="1"/>
</dbReference>
<proteinExistence type="inferred from homology"/>
<dbReference type="PANTHER" id="PTHR12161:SF14">
    <property type="entry name" value="REGULATOR OF VPS4 ACTIVITY IN THE MVB PATHWAY PROTEIN"/>
    <property type="match status" value="1"/>
</dbReference>
<accession>A0A7J0FI20</accession>
<feature type="compositionally biased region" description="Basic and acidic residues" evidence="2">
    <location>
        <begin position="471"/>
        <end position="488"/>
    </location>
</feature>
<evidence type="ECO:0000313" key="4">
    <source>
        <dbReference type="EMBL" id="GFY98344.1"/>
    </source>
</evidence>
<dbReference type="InterPro" id="IPR005061">
    <property type="entry name" value="Ist1"/>
</dbReference>
<dbReference type="PANTHER" id="PTHR12161">
    <property type="entry name" value="IST1 FAMILY MEMBER"/>
    <property type="match status" value="1"/>
</dbReference>
<evidence type="ECO:0000256" key="2">
    <source>
        <dbReference type="SAM" id="MobiDB-lite"/>
    </source>
</evidence>
<evidence type="ECO:0000256" key="1">
    <source>
        <dbReference type="ARBA" id="ARBA00005536"/>
    </source>
</evidence>
<reference evidence="4 5" key="1">
    <citation type="submission" date="2019-07" db="EMBL/GenBank/DDBJ databases">
        <title>De Novo Assembly of kiwifruit Actinidia rufa.</title>
        <authorList>
            <person name="Sugita-Konishi S."/>
            <person name="Sato K."/>
            <person name="Mori E."/>
            <person name="Abe Y."/>
            <person name="Kisaki G."/>
            <person name="Hamano K."/>
            <person name="Suezawa K."/>
            <person name="Otani M."/>
            <person name="Fukuda T."/>
            <person name="Manabe T."/>
            <person name="Gomi K."/>
            <person name="Tabuchi M."/>
            <person name="Akimitsu K."/>
            <person name="Kataoka I."/>
        </authorList>
    </citation>
    <scope>NUCLEOTIDE SEQUENCE [LARGE SCALE GENOMIC DNA]</scope>
    <source>
        <strain evidence="5">cv. Fuchu</strain>
    </source>
</reference>
<evidence type="ECO:0000313" key="5">
    <source>
        <dbReference type="Proteomes" id="UP000585474"/>
    </source>
</evidence>